<proteinExistence type="predicted"/>
<keyword evidence="2 7" id="KW-0812">Transmembrane</keyword>
<dbReference type="Proteomes" id="UP000593758">
    <property type="component" value="Chromosome"/>
</dbReference>
<dbReference type="EMBL" id="CP063169">
    <property type="protein sequence ID" value="QOR69462.1"/>
    <property type="molecule type" value="Genomic_DNA"/>
</dbReference>
<dbReference type="SUPFAM" id="SSF90123">
    <property type="entry name" value="ABC transporter transmembrane region"/>
    <property type="match status" value="1"/>
</dbReference>
<dbReference type="InterPro" id="IPR027417">
    <property type="entry name" value="P-loop_NTPase"/>
</dbReference>
<evidence type="ECO:0000256" key="1">
    <source>
        <dbReference type="ARBA" id="ARBA00004651"/>
    </source>
</evidence>
<dbReference type="RefSeq" id="WP_193495860.1">
    <property type="nucleotide sequence ID" value="NZ_CP063169.1"/>
</dbReference>
<organism evidence="10 11">
    <name type="scientific">Ruania alkalisoli</name>
    <dbReference type="NCBI Taxonomy" id="2779775"/>
    <lineage>
        <taxon>Bacteria</taxon>
        <taxon>Bacillati</taxon>
        <taxon>Actinomycetota</taxon>
        <taxon>Actinomycetes</taxon>
        <taxon>Micrococcales</taxon>
        <taxon>Ruaniaceae</taxon>
        <taxon>Ruania</taxon>
    </lineage>
</organism>
<evidence type="ECO:0000313" key="11">
    <source>
        <dbReference type="Proteomes" id="UP000593758"/>
    </source>
</evidence>
<dbReference type="Pfam" id="PF00664">
    <property type="entry name" value="ABC_membrane"/>
    <property type="match status" value="1"/>
</dbReference>
<dbReference type="CDD" id="cd18584">
    <property type="entry name" value="ABC_6TM_AarD_CydD"/>
    <property type="match status" value="1"/>
</dbReference>
<keyword evidence="11" id="KW-1185">Reference proteome</keyword>
<dbReference type="NCBIfam" id="TIGR02857">
    <property type="entry name" value="CydD"/>
    <property type="match status" value="1"/>
</dbReference>
<evidence type="ECO:0000256" key="7">
    <source>
        <dbReference type="SAM" id="Phobius"/>
    </source>
</evidence>
<evidence type="ECO:0000256" key="5">
    <source>
        <dbReference type="ARBA" id="ARBA00022989"/>
    </source>
</evidence>
<dbReference type="InterPro" id="IPR036640">
    <property type="entry name" value="ABC1_TM_sf"/>
</dbReference>
<feature type="transmembrane region" description="Helical" evidence="7">
    <location>
        <begin position="138"/>
        <end position="155"/>
    </location>
</feature>
<keyword evidence="6 7" id="KW-0472">Membrane</keyword>
<dbReference type="Gene3D" id="3.40.50.300">
    <property type="entry name" value="P-loop containing nucleotide triphosphate hydrolases"/>
    <property type="match status" value="1"/>
</dbReference>
<dbReference type="InterPro" id="IPR003593">
    <property type="entry name" value="AAA+_ATPase"/>
</dbReference>
<evidence type="ECO:0000313" key="10">
    <source>
        <dbReference type="EMBL" id="QOR69462.1"/>
    </source>
</evidence>
<dbReference type="KEGG" id="halt:IM660_12265"/>
<dbReference type="PANTHER" id="PTHR24221">
    <property type="entry name" value="ATP-BINDING CASSETTE SUB-FAMILY B"/>
    <property type="match status" value="1"/>
</dbReference>
<sequence>MKPFDPRLLARARAARAYMLLTAGLTVATTACVLATSVLLARSLAPVIDGDATWADVAPAVAAVAGLAVLRAVLAAATERFAHRSATRVIAELRTQVLDHAAALGPRWLARHGSEVRTSLTRGLDDLEPYFVRYLPQLLLAAILTPAVLILMATLDLTAAVTVVALLPVIPVFMWLIGVVTQAFARRRLEESERLGAQLLDLLAGLPTLQAFGRALGPAERVRSLAQASRRSTMATLRVAFASSAVLELFASLIVAAVAVGVGLRLVTGSVSLEAGLAVLILAPEALLPIRQVGAHFHASADGIAAAERAHAVLDTEPPPDGTGHAPATVHAIRWNAVTVGADDRAYAAPSGLTGRAMAGQVTGLTGPNGAGKSTAMLTLVGALTPDEGEVLVEHPDGVTSVAALSPEQWWQQVAWVPQRPVIEPGTVAEYLAVTRPADDPRLAEAASATGWSDVVASLPQGWQTRIGQGGWGLSLGQRQRLALTRALLAPAPVLALDEPTAHLDGLAQEHLIEVLRRAAAAGRVVIVVAHRPELIEACDAVIAVRAGERVS</sequence>
<accession>A0A7M1SRQ1</accession>
<keyword evidence="5 7" id="KW-1133">Transmembrane helix</keyword>
<dbReference type="InterPro" id="IPR011527">
    <property type="entry name" value="ABC1_TM_dom"/>
</dbReference>
<dbReference type="InterPro" id="IPR003439">
    <property type="entry name" value="ABC_transporter-like_ATP-bd"/>
</dbReference>
<feature type="transmembrane region" description="Helical" evidence="7">
    <location>
        <begin position="161"/>
        <end position="185"/>
    </location>
</feature>
<evidence type="ECO:0000256" key="2">
    <source>
        <dbReference type="ARBA" id="ARBA00022692"/>
    </source>
</evidence>
<evidence type="ECO:0000259" key="8">
    <source>
        <dbReference type="PROSITE" id="PS50893"/>
    </source>
</evidence>
<keyword evidence="4" id="KW-0067">ATP-binding</keyword>
<dbReference type="AlphaFoldDB" id="A0A7M1SRQ1"/>
<feature type="domain" description="ABC transporter" evidence="8">
    <location>
        <begin position="333"/>
        <end position="551"/>
    </location>
</feature>
<dbReference type="PROSITE" id="PS50929">
    <property type="entry name" value="ABC_TM1F"/>
    <property type="match status" value="1"/>
</dbReference>
<dbReference type="PANTHER" id="PTHR24221:SF590">
    <property type="entry name" value="COMPONENT LINKED WITH THE ASSEMBLY OF CYTOCHROME' TRANSPORT TRANSMEMBRANE ATP-BINDING PROTEIN ABC TRANSPORTER CYDD-RELATED"/>
    <property type="match status" value="1"/>
</dbReference>
<protein>
    <submittedName>
        <fullName evidence="10">Thiol reductant ABC exporter subunit CydD</fullName>
    </submittedName>
</protein>
<dbReference type="InterPro" id="IPR014216">
    <property type="entry name" value="ABC_transptr_CydD"/>
</dbReference>
<evidence type="ECO:0000259" key="9">
    <source>
        <dbReference type="PROSITE" id="PS50929"/>
    </source>
</evidence>
<dbReference type="Pfam" id="PF00005">
    <property type="entry name" value="ABC_tran"/>
    <property type="match status" value="1"/>
</dbReference>
<dbReference type="GO" id="GO:0140359">
    <property type="term" value="F:ABC-type transporter activity"/>
    <property type="evidence" value="ECO:0007669"/>
    <property type="project" value="InterPro"/>
</dbReference>
<comment type="subcellular location">
    <subcellularLocation>
        <location evidence="1">Cell membrane</location>
        <topology evidence="1">Multi-pass membrane protein</topology>
    </subcellularLocation>
</comment>
<feature type="transmembrane region" description="Helical" evidence="7">
    <location>
        <begin position="239"/>
        <end position="260"/>
    </location>
</feature>
<evidence type="ECO:0000256" key="6">
    <source>
        <dbReference type="ARBA" id="ARBA00023136"/>
    </source>
</evidence>
<dbReference type="InterPro" id="IPR039421">
    <property type="entry name" value="Type_1_exporter"/>
</dbReference>
<dbReference type="GO" id="GO:0005886">
    <property type="term" value="C:plasma membrane"/>
    <property type="evidence" value="ECO:0007669"/>
    <property type="project" value="UniProtKB-SubCell"/>
</dbReference>
<dbReference type="Gene3D" id="1.20.1560.10">
    <property type="entry name" value="ABC transporter type 1, transmembrane domain"/>
    <property type="match status" value="1"/>
</dbReference>
<evidence type="ECO:0000256" key="4">
    <source>
        <dbReference type="ARBA" id="ARBA00022840"/>
    </source>
</evidence>
<dbReference type="SMART" id="SM00382">
    <property type="entry name" value="AAA"/>
    <property type="match status" value="1"/>
</dbReference>
<dbReference type="GO" id="GO:0016887">
    <property type="term" value="F:ATP hydrolysis activity"/>
    <property type="evidence" value="ECO:0007669"/>
    <property type="project" value="InterPro"/>
</dbReference>
<feature type="transmembrane region" description="Helical" evidence="7">
    <location>
        <begin position="57"/>
        <end position="78"/>
    </location>
</feature>
<feature type="domain" description="ABC transmembrane type-1" evidence="9">
    <location>
        <begin position="20"/>
        <end position="302"/>
    </location>
</feature>
<reference evidence="10 11" key="1">
    <citation type="submission" date="2020-10" db="EMBL/GenBank/DDBJ databases">
        <title>Haloactinobacterium sp. RN3S43, a bacterium isolated from saline soil.</title>
        <authorList>
            <person name="Sun J.-Q."/>
        </authorList>
    </citation>
    <scope>NUCLEOTIDE SEQUENCE [LARGE SCALE GENOMIC DNA]</scope>
    <source>
        <strain evidence="10 11">RN3S43</strain>
    </source>
</reference>
<dbReference type="SUPFAM" id="SSF52540">
    <property type="entry name" value="P-loop containing nucleoside triphosphate hydrolases"/>
    <property type="match status" value="1"/>
</dbReference>
<dbReference type="PROSITE" id="PS51257">
    <property type="entry name" value="PROKAR_LIPOPROTEIN"/>
    <property type="match status" value="1"/>
</dbReference>
<evidence type="ECO:0000256" key="3">
    <source>
        <dbReference type="ARBA" id="ARBA00022741"/>
    </source>
</evidence>
<dbReference type="PROSITE" id="PS50893">
    <property type="entry name" value="ABC_TRANSPORTER_2"/>
    <property type="match status" value="1"/>
</dbReference>
<keyword evidence="3" id="KW-0547">Nucleotide-binding</keyword>
<dbReference type="GO" id="GO:0005524">
    <property type="term" value="F:ATP binding"/>
    <property type="evidence" value="ECO:0007669"/>
    <property type="project" value="UniProtKB-KW"/>
</dbReference>
<dbReference type="GO" id="GO:0042883">
    <property type="term" value="P:cysteine transport"/>
    <property type="evidence" value="ECO:0007669"/>
    <property type="project" value="InterPro"/>
</dbReference>
<gene>
    <name evidence="10" type="primary">cydD</name>
    <name evidence="10" type="ORF">IM660_12265</name>
</gene>
<name>A0A7M1SRQ1_9MICO</name>